<organism evidence="7 8">
    <name type="scientific">Hibiscus sabdariffa</name>
    <name type="common">roselle</name>
    <dbReference type="NCBI Taxonomy" id="183260"/>
    <lineage>
        <taxon>Eukaryota</taxon>
        <taxon>Viridiplantae</taxon>
        <taxon>Streptophyta</taxon>
        <taxon>Embryophyta</taxon>
        <taxon>Tracheophyta</taxon>
        <taxon>Spermatophyta</taxon>
        <taxon>Magnoliopsida</taxon>
        <taxon>eudicotyledons</taxon>
        <taxon>Gunneridae</taxon>
        <taxon>Pentapetalae</taxon>
        <taxon>rosids</taxon>
        <taxon>malvids</taxon>
        <taxon>Malvales</taxon>
        <taxon>Malvaceae</taxon>
        <taxon>Malvoideae</taxon>
        <taxon>Hibiscus</taxon>
    </lineage>
</organism>
<sequence>MEAVIFLVLYIPMASTMLKSAMDKPQAFSSFILFACLFSSTSALSDAEVSYIARRQLSALPEDGQLNLDIDKQVGINATFENQRLKRAYVALQALKRAVYSDPFNITGNWVGPHVCGYTRVFCAPALDDPNLNVVAGIDLNHDDIAGYLPVELGLLNDLALFHINSNRFCGIIPQALSKIVLMHEFDISNNRFVGPFPDVFLRWPAVKYIDIRFNDFEGEIPPEIFEKDIDALFLNDNRFTSTIPETIGKSVASIVTFANNKFKGCIPHSIGNMSNVNQLIFINNELSGCLPGEVGMLRNLTIFDVSMNSLTGTVPESFGGLESADVLDISHNKLSGVIPESVCKLTSLSILSFSHNYFSGEGSGCLRRDIEVEDGGNCLGSRPNQKSSEECEAEVKRAVDCSKDKCSKGSSTSKPPPAKEEEVILPPNMGSRYSSPPPPMFPGY</sequence>
<proteinExistence type="predicted"/>
<comment type="subcellular location">
    <subcellularLocation>
        <location evidence="1">Secreted</location>
    </subcellularLocation>
</comment>
<dbReference type="Proteomes" id="UP001472677">
    <property type="component" value="Unassembled WGS sequence"/>
</dbReference>
<dbReference type="PANTHER" id="PTHR32093:SF124">
    <property type="entry name" value="POLLEN-SPECIFIC LEUCINE-RICH REPEAT EXTENSIN-LIKE PROTEIN 1"/>
    <property type="match status" value="1"/>
</dbReference>
<feature type="region of interest" description="Disordered" evidence="6">
    <location>
        <begin position="401"/>
        <end position="445"/>
    </location>
</feature>
<keyword evidence="8" id="KW-1185">Reference proteome</keyword>
<dbReference type="InterPro" id="IPR001611">
    <property type="entry name" value="Leu-rich_rpt"/>
</dbReference>
<evidence type="ECO:0000256" key="3">
    <source>
        <dbReference type="ARBA" id="ARBA00022614"/>
    </source>
</evidence>
<dbReference type="Pfam" id="PF13855">
    <property type="entry name" value="LRR_8"/>
    <property type="match status" value="1"/>
</dbReference>
<feature type="compositionally biased region" description="Pro residues" evidence="6">
    <location>
        <begin position="436"/>
        <end position="445"/>
    </location>
</feature>
<dbReference type="InterPro" id="IPR032675">
    <property type="entry name" value="LRR_dom_sf"/>
</dbReference>
<dbReference type="SUPFAM" id="SSF52058">
    <property type="entry name" value="L domain-like"/>
    <property type="match status" value="1"/>
</dbReference>
<evidence type="ECO:0000313" key="8">
    <source>
        <dbReference type="Proteomes" id="UP001472677"/>
    </source>
</evidence>
<reference evidence="7 8" key="1">
    <citation type="journal article" date="2024" name="G3 (Bethesda)">
        <title>Genome assembly of Hibiscus sabdariffa L. provides insights into metabolisms of medicinal natural products.</title>
        <authorList>
            <person name="Kim T."/>
        </authorList>
    </citation>
    <scope>NUCLEOTIDE SEQUENCE [LARGE SCALE GENOMIC DNA]</scope>
    <source>
        <strain evidence="7">TK-2024</strain>
        <tissue evidence="7">Old leaves</tissue>
    </source>
</reference>
<keyword evidence="3" id="KW-0433">Leucine-rich repeat</keyword>
<keyword evidence="4" id="KW-0732">Signal</keyword>
<evidence type="ECO:0000256" key="6">
    <source>
        <dbReference type="SAM" id="MobiDB-lite"/>
    </source>
</evidence>
<dbReference type="EMBL" id="JBBPBM010000038">
    <property type="protein sequence ID" value="KAK8527853.1"/>
    <property type="molecule type" value="Genomic_DNA"/>
</dbReference>
<dbReference type="Gene3D" id="3.80.10.10">
    <property type="entry name" value="Ribonuclease Inhibitor"/>
    <property type="match status" value="1"/>
</dbReference>
<dbReference type="PANTHER" id="PTHR32093">
    <property type="entry name" value="LEUCINE-RICH REPEAT EXTENSIN-LIKE PROTEIN 3-RELATED"/>
    <property type="match status" value="1"/>
</dbReference>
<dbReference type="InterPro" id="IPR051582">
    <property type="entry name" value="LRR_extensin-like_regulator"/>
</dbReference>
<evidence type="ECO:0000256" key="2">
    <source>
        <dbReference type="ARBA" id="ARBA00022525"/>
    </source>
</evidence>
<evidence type="ECO:0000313" key="7">
    <source>
        <dbReference type="EMBL" id="KAK8527853.1"/>
    </source>
</evidence>
<evidence type="ECO:0000256" key="4">
    <source>
        <dbReference type="ARBA" id="ARBA00022729"/>
    </source>
</evidence>
<keyword evidence="2" id="KW-0964">Secreted</keyword>
<evidence type="ECO:0000256" key="1">
    <source>
        <dbReference type="ARBA" id="ARBA00004613"/>
    </source>
</evidence>
<gene>
    <name evidence="7" type="ORF">V6N12_055049</name>
</gene>
<comment type="caution">
    <text evidence="7">The sequence shown here is derived from an EMBL/GenBank/DDBJ whole genome shotgun (WGS) entry which is preliminary data.</text>
</comment>
<accession>A0ABR2D295</accession>
<protein>
    <submittedName>
        <fullName evidence="7">Uncharacterized protein</fullName>
    </submittedName>
</protein>
<name>A0ABR2D295_9ROSI</name>
<keyword evidence="5" id="KW-0677">Repeat</keyword>
<evidence type="ECO:0000256" key="5">
    <source>
        <dbReference type="ARBA" id="ARBA00022737"/>
    </source>
</evidence>